<accession>A0A4Y9VT05</accession>
<comment type="caution">
    <text evidence="2">The sequence shown here is derived from an EMBL/GenBank/DDBJ whole genome shotgun (WGS) entry which is preliminary data.</text>
</comment>
<dbReference type="AlphaFoldDB" id="A0A4Y9VT05"/>
<dbReference type="InterPro" id="IPR009492">
    <property type="entry name" value="TniQ"/>
</dbReference>
<dbReference type="OrthoDB" id="9036115at2"/>
<dbReference type="Proteomes" id="UP000297706">
    <property type="component" value="Unassembled WGS sequence"/>
</dbReference>
<keyword evidence="3" id="KW-1185">Reference proteome</keyword>
<evidence type="ECO:0000313" key="2">
    <source>
        <dbReference type="EMBL" id="TFW72353.1"/>
    </source>
</evidence>
<gene>
    <name evidence="2" type="ORF">C3Y98_04405</name>
</gene>
<dbReference type="Pfam" id="PF06527">
    <property type="entry name" value="TniQ"/>
    <property type="match status" value="1"/>
</dbReference>
<feature type="domain" description="TniQ" evidence="1">
    <location>
        <begin position="9"/>
        <end position="118"/>
    </location>
</feature>
<reference evidence="2 3" key="1">
    <citation type="submission" date="2018-02" db="EMBL/GenBank/DDBJ databases">
        <title>A novel lanthanide dependent methylotroph, Methylotenera sp. La3113.</title>
        <authorList>
            <person name="Lv H."/>
            <person name="Tani A."/>
        </authorList>
    </citation>
    <scope>NUCLEOTIDE SEQUENCE [LARGE SCALE GENOMIC DNA]</scope>
    <source>
        <strain evidence="2 3">La3113</strain>
    </source>
</reference>
<protein>
    <recommendedName>
        <fullName evidence="1">TniQ domain-containing protein</fullName>
    </recommendedName>
</protein>
<name>A0A4Y9VT05_9PROT</name>
<sequence>MDNKPSLLIHPHPYRTEGPQGYLLRLASENFMLISDLASMGIVYDFNVLKQNGFLPSQTLDPGLHEYVKTVAELSSYKKNIFNHKFARFCPICLAEDPYWRVGWEMYFYDACHEHEVWLIDHCSSCGKPLSWQRERVVRCQCGADLRMEIPAHSTKSVAYLARVMLAKLNNMSIESLPAPLEKTNLDQTQQLVRFLGACLRPGAGNKPLKIKEAGAMSSSWSISSFASEILTNWPQKFFETLNQMQKEAFSSVGTSLKNIFGSRIDYIYKEMAADAFSPLRNEFSFWHVTSYYGGIAKRNLRLIEAGFKNAEWIPANLACKELGISRGRLKRFVRDGLIEGHEKISEAGRSFITVMGAQLESTKAKIAGSVTIEEAGKMLGISRKRMRAILRFLFPNATRDNHSPLTPWRVPRSDIESVLNLSDGLPIVCIPDEDCVTLNFLLRYWPWETMEIVGLIEASKRQEIKPVAVLDGSVGVSGLIYNENELKTWREKSQQGYGTWISIPQLCKMLSIKQTVGYKLVKNGFIETERLPTVRGGGHRLKKSQFFEFNKKYIFATEVNAKLGTVTTKLRTILAERSIHPVSGPGVDDSRQVLYERTDKLMKFMDEYSGKPPTEFRLT</sequence>
<dbReference type="RefSeq" id="WP_135276894.1">
    <property type="nucleotide sequence ID" value="NZ_PQVH01000006.1"/>
</dbReference>
<dbReference type="EMBL" id="PQVH01000006">
    <property type="protein sequence ID" value="TFW72353.1"/>
    <property type="molecule type" value="Genomic_DNA"/>
</dbReference>
<proteinExistence type="predicted"/>
<evidence type="ECO:0000259" key="1">
    <source>
        <dbReference type="Pfam" id="PF06527"/>
    </source>
</evidence>
<evidence type="ECO:0000313" key="3">
    <source>
        <dbReference type="Proteomes" id="UP000297706"/>
    </source>
</evidence>
<organism evidence="2 3">
    <name type="scientific">Methylotenera oryzisoli</name>
    <dbReference type="NCBI Taxonomy" id="2080758"/>
    <lineage>
        <taxon>Bacteria</taxon>
        <taxon>Pseudomonadati</taxon>
        <taxon>Pseudomonadota</taxon>
        <taxon>Betaproteobacteria</taxon>
        <taxon>Nitrosomonadales</taxon>
        <taxon>Methylophilaceae</taxon>
        <taxon>Methylotenera</taxon>
    </lineage>
</organism>